<feature type="domain" description="Polyphosphate kinase-2-related" evidence="4">
    <location>
        <begin position="30"/>
        <end position="266"/>
    </location>
</feature>
<keyword evidence="2 5" id="KW-0808">Transferase</keyword>
<keyword evidence="3" id="KW-0418">Kinase</keyword>
<sequence>MKIDVKQYQVAAGKKVSLNDYSTCYNGSTEKDDGTEELAEIKAQLTRFQEIFYAADSHSILIMFQAMDAAGKDGVISHVMSGLNPQGCQVYSFKAPTSEEYDHDFLWRHYKALPERGRIGVHNRSHYENVLVCKVHPEYVLNERVPGYTDIKKIDETFWKRRYESIRNFEKHLTDNGTVIIKIFLYVSKEEQKKRFLERIDDPAKNWKFSSGDIAERGLWKDYMKAYEEALSETSTEASPWYIVPADKKWYARLVVSDILLQTFKGLDLKFPVLAKPEQEQLVEIKKQLLDETIMSLHSKAMNKNS</sequence>
<evidence type="ECO:0000256" key="1">
    <source>
        <dbReference type="ARBA" id="ARBA00009924"/>
    </source>
</evidence>
<dbReference type="NCBIfam" id="TIGR03709">
    <property type="entry name" value="PPK2_rel_1"/>
    <property type="match status" value="1"/>
</dbReference>
<dbReference type="RefSeq" id="WP_084290172.1">
    <property type="nucleotide sequence ID" value="NZ_FWYB01000008.1"/>
</dbReference>
<comment type="similarity">
    <text evidence="1">Belongs to the polyphosphate kinase 2 (PPK2) family. Class I subfamily.</text>
</comment>
<dbReference type="SUPFAM" id="SSF52540">
    <property type="entry name" value="P-loop containing nucleoside triphosphate hydrolases"/>
    <property type="match status" value="1"/>
</dbReference>
<evidence type="ECO:0000256" key="3">
    <source>
        <dbReference type="ARBA" id="ARBA00022777"/>
    </source>
</evidence>
<gene>
    <name evidence="5" type="ORF">SAMN04488101_10868</name>
</gene>
<keyword evidence="6" id="KW-1185">Reference proteome</keyword>
<dbReference type="InterPro" id="IPR016898">
    <property type="entry name" value="Polyphosphate_phosphotransfera"/>
</dbReference>
<proteinExistence type="inferred from homology"/>
<dbReference type="PIRSF" id="PIRSF028756">
    <property type="entry name" value="PPK2_prd"/>
    <property type="match status" value="1"/>
</dbReference>
<evidence type="ECO:0000256" key="2">
    <source>
        <dbReference type="ARBA" id="ARBA00022679"/>
    </source>
</evidence>
<dbReference type="STRING" id="475255.SAMN04488101_10868"/>
<dbReference type="Pfam" id="PF03976">
    <property type="entry name" value="PPK2"/>
    <property type="match status" value="1"/>
</dbReference>
<accession>A0A1W2DTD1</accession>
<organism evidence="5 6">
    <name type="scientific">Pedobacter nyackensis</name>
    <dbReference type="NCBI Taxonomy" id="475255"/>
    <lineage>
        <taxon>Bacteria</taxon>
        <taxon>Pseudomonadati</taxon>
        <taxon>Bacteroidota</taxon>
        <taxon>Sphingobacteriia</taxon>
        <taxon>Sphingobacteriales</taxon>
        <taxon>Sphingobacteriaceae</taxon>
        <taxon>Pedobacter</taxon>
    </lineage>
</organism>
<dbReference type="GO" id="GO:0006797">
    <property type="term" value="P:polyphosphate metabolic process"/>
    <property type="evidence" value="ECO:0007669"/>
    <property type="project" value="InterPro"/>
</dbReference>
<dbReference type="InterPro" id="IPR027417">
    <property type="entry name" value="P-loop_NTPase"/>
</dbReference>
<dbReference type="PANTHER" id="PTHR34383:SF3">
    <property type="entry name" value="POLYPHOSPHATE:AMP PHOSPHOTRANSFERASE"/>
    <property type="match status" value="1"/>
</dbReference>
<dbReference type="GO" id="GO:0008976">
    <property type="term" value="F:polyphosphate kinase activity"/>
    <property type="evidence" value="ECO:0007669"/>
    <property type="project" value="InterPro"/>
</dbReference>
<dbReference type="EMBL" id="FWYB01000008">
    <property type="protein sequence ID" value="SMD00683.1"/>
    <property type="molecule type" value="Genomic_DNA"/>
</dbReference>
<evidence type="ECO:0000259" key="4">
    <source>
        <dbReference type="Pfam" id="PF03976"/>
    </source>
</evidence>
<dbReference type="Gene3D" id="3.40.50.300">
    <property type="entry name" value="P-loop containing nucleotide triphosphate hydrolases"/>
    <property type="match status" value="1"/>
</dbReference>
<dbReference type="AlphaFoldDB" id="A0A1W2DTD1"/>
<dbReference type="InterPro" id="IPR022488">
    <property type="entry name" value="PPK2-related"/>
</dbReference>
<evidence type="ECO:0000313" key="6">
    <source>
        <dbReference type="Proteomes" id="UP000192678"/>
    </source>
</evidence>
<evidence type="ECO:0000313" key="5">
    <source>
        <dbReference type="EMBL" id="SMD00683.1"/>
    </source>
</evidence>
<dbReference type="OrthoDB" id="9775224at2"/>
<dbReference type="Proteomes" id="UP000192678">
    <property type="component" value="Unassembled WGS sequence"/>
</dbReference>
<name>A0A1W2DTD1_9SPHI</name>
<dbReference type="PANTHER" id="PTHR34383">
    <property type="entry name" value="POLYPHOSPHATE:AMP PHOSPHOTRANSFERASE-RELATED"/>
    <property type="match status" value="1"/>
</dbReference>
<dbReference type="InterPro" id="IPR022300">
    <property type="entry name" value="PPK2-rel_1"/>
</dbReference>
<protein>
    <submittedName>
        <fullName evidence="5">Polyphosphate:nucleotide phosphotransferase, PPK2 family</fullName>
    </submittedName>
</protein>
<reference evidence="5 6" key="1">
    <citation type="submission" date="2017-04" db="EMBL/GenBank/DDBJ databases">
        <authorList>
            <person name="Afonso C.L."/>
            <person name="Miller P.J."/>
            <person name="Scott M.A."/>
            <person name="Spackman E."/>
            <person name="Goraichik I."/>
            <person name="Dimitrov K.M."/>
            <person name="Suarez D.L."/>
            <person name="Swayne D.E."/>
        </authorList>
    </citation>
    <scope>NUCLEOTIDE SEQUENCE [LARGE SCALE GENOMIC DNA]</scope>
    <source>
        <strain evidence="5 6">DSM 19625</strain>
    </source>
</reference>